<organism evidence="24 25">
    <name type="scientific">Lutzomyia longipalpis</name>
    <name type="common">Sand fly</name>
    <dbReference type="NCBI Taxonomy" id="7200"/>
    <lineage>
        <taxon>Eukaryota</taxon>
        <taxon>Metazoa</taxon>
        <taxon>Ecdysozoa</taxon>
        <taxon>Arthropoda</taxon>
        <taxon>Hexapoda</taxon>
        <taxon>Insecta</taxon>
        <taxon>Pterygota</taxon>
        <taxon>Neoptera</taxon>
        <taxon>Endopterygota</taxon>
        <taxon>Diptera</taxon>
        <taxon>Nematocera</taxon>
        <taxon>Psychodoidea</taxon>
        <taxon>Psychodidae</taxon>
        <taxon>Lutzomyia</taxon>
        <taxon>Lutzomyia</taxon>
    </lineage>
</organism>
<keyword evidence="3" id="KW-0732">Signal</keyword>
<feature type="active site" description="Proton acceptor" evidence="16">
    <location>
        <position position="700"/>
    </location>
</feature>
<keyword evidence="23" id="KW-0418">Kinase</keyword>
<feature type="domain" description="Ig-like" evidence="22">
    <location>
        <begin position="13"/>
        <end position="100"/>
    </location>
</feature>
<dbReference type="InterPro" id="IPR036179">
    <property type="entry name" value="Ig-like_dom_sf"/>
</dbReference>
<dbReference type="GO" id="GO:0005886">
    <property type="term" value="C:plasma membrane"/>
    <property type="evidence" value="ECO:0007669"/>
    <property type="project" value="UniProtKB-SubCell"/>
</dbReference>
<name>A0A1B0CEU7_LUTLO</name>
<evidence type="ECO:0000256" key="5">
    <source>
        <dbReference type="ARBA" id="ARBA00022902"/>
    </source>
</evidence>
<dbReference type="GO" id="GO:0005524">
    <property type="term" value="F:ATP binding"/>
    <property type="evidence" value="ECO:0007669"/>
    <property type="project" value="UniProtKB-KW"/>
</dbReference>
<dbReference type="GO" id="GO:0051897">
    <property type="term" value="P:positive regulation of phosphatidylinositol 3-kinase/protein kinase B signal transduction"/>
    <property type="evidence" value="ECO:0007669"/>
    <property type="project" value="TreeGrafter"/>
</dbReference>
<feature type="domain" description="Ig-like" evidence="22">
    <location>
        <begin position="273"/>
        <end position="335"/>
    </location>
</feature>
<evidence type="ECO:0000259" key="21">
    <source>
        <dbReference type="PROSITE" id="PS50011"/>
    </source>
</evidence>
<dbReference type="FunFam" id="2.60.40.10:FF:001805">
    <property type="entry name" value="Tyrosine-protein kinase-like otk"/>
    <property type="match status" value="1"/>
</dbReference>
<keyword evidence="18" id="KW-0460">Magnesium</keyword>
<feature type="binding site" evidence="17">
    <location>
        <position position="704"/>
    </location>
    <ligand>
        <name>ATP</name>
        <dbReference type="ChEBI" id="CHEBI:30616"/>
    </ligand>
</feature>
<evidence type="ECO:0000256" key="19">
    <source>
        <dbReference type="SAM" id="MobiDB-lite"/>
    </source>
</evidence>
<keyword evidence="9" id="KW-0675">Receptor</keyword>
<dbReference type="VEuPathDB" id="VectorBase:LLOJ002867"/>
<dbReference type="InterPro" id="IPR013098">
    <property type="entry name" value="Ig_I-set"/>
</dbReference>
<dbReference type="PRINTS" id="PR00109">
    <property type="entry name" value="TYRKINASE"/>
</dbReference>
<dbReference type="SMART" id="SM00408">
    <property type="entry name" value="IGc2"/>
    <property type="match status" value="4"/>
</dbReference>
<reference evidence="24" key="3">
    <citation type="submission" date="2020-05" db="UniProtKB">
        <authorList>
            <consortium name="EnsemblMetazoa"/>
        </authorList>
    </citation>
    <scope>IDENTIFICATION</scope>
    <source>
        <strain evidence="24">Jacobina</strain>
    </source>
</reference>
<evidence type="ECO:0000256" key="14">
    <source>
        <dbReference type="ARBA" id="ARBA00034533"/>
    </source>
</evidence>
<dbReference type="CDD" id="cd00096">
    <property type="entry name" value="Ig"/>
    <property type="match status" value="1"/>
</dbReference>
<keyword evidence="25" id="KW-1185">Reference proteome</keyword>
<dbReference type="Pfam" id="PF07714">
    <property type="entry name" value="PK_Tyr_Ser-Thr"/>
    <property type="match status" value="1"/>
</dbReference>
<feature type="domain" description="Ig-like" evidence="22">
    <location>
        <begin position="158"/>
        <end position="257"/>
    </location>
</feature>
<comment type="subcellular location">
    <subcellularLocation>
        <location evidence="1">Cell membrane</location>
        <topology evidence="1">Single-pass membrane protein</topology>
    </subcellularLocation>
</comment>
<evidence type="ECO:0000313" key="23">
    <source>
        <dbReference type="EMBL" id="MBC1178382.1"/>
    </source>
</evidence>
<dbReference type="InterPro" id="IPR050122">
    <property type="entry name" value="RTK"/>
</dbReference>
<dbReference type="InterPro" id="IPR003598">
    <property type="entry name" value="Ig_sub2"/>
</dbReference>
<feature type="transmembrane region" description="Helical" evidence="20">
    <location>
        <begin position="446"/>
        <end position="468"/>
    </location>
</feature>
<evidence type="ECO:0000256" key="3">
    <source>
        <dbReference type="ARBA" id="ARBA00022729"/>
    </source>
</evidence>
<feature type="domain" description="Protein kinase" evidence="21">
    <location>
        <begin position="524"/>
        <end position="836"/>
    </location>
</feature>
<dbReference type="Pfam" id="PF13927">
    <property type="entry name" value="Ig_3"/>
    <property type="match status" value="2"/>
</dbReference>
<dbReference type="GO" id="GO:0007169">
    <property type="term" value="P:cell surface receptor protein tyrosine kinase signaling pathway"/>
    <property type="evidence" value="ECO:0007669"/>
    <property type="project" value="TreeGrafter"/>
</dbReference>
<dbReference type="GO" id="GO:0007155">
    <property type="term" value="P:cell adhesion"/>
    <property type="evidence" value="ECO:0007669"/>
    <property type="project" value="UniProtKB-KW"/>
</dbReference>
<dbReference type="EnsemblMetazoa" id="LLOJ002867-RA">
    <property type="protein sequence ID" value="LLOJ002867-PA"/>
    <property type="gene ID" value="LLOJ002867"/>
</dbReference>
<evidence type="ECO:0000256" key="18">
    <source>
        <dbReference type="PIRSR" id="PIRSR000615-3"/>
    </source>
</evidence>
<keyword evidence="6 20" id="KW-1133">Transmembrane helix</keyword>
<dbReference type="PROSITE" id="PS00109">
    <property type="entry name" value="PROTEIN_KINASE_TYR"/>
    <property type="match status" value="1"/>
</dbReference>
<feature type="binding site" evidence="18">
    <location>
        <position position="705"/>
    </location>
    <ligand>
        <name>Mg(2+)</name>
        <dbReference type="ChEBI" id="CHEBI:18420"/>
    </ligand>
</feature>
<evidence type="ECO:0000256" key="8">
    <source>
        <dbReference type="ARBA" id="ARBA00023157"/>
    </source>
</evidence>
<dbReference type="SMART" id="SM00409">
    <property type="entry name" value="IG"/>
    <property type="match status" value="4"/>
</dbReference>
<dbReference type="GO" id="GO:0046872">
    <property type="term" value="F:metal ion binding"/>
    <property type="evidence" value="ECO:0007669"/>
    <property type="project" value="UniProtKB-KW"/>
</dbReference>
<dbReference type="PROSITE" id="PS50011">
    <property type="entry name" value="PROTEIN_KINASE_DOM"/>
    <property type="match status" value="1"/>
</dbReference>
<evidence type="ECO:0000256" key="7">
    <source>
        <dbReference type="ARBA" id="ARBA00023136"/>
    </source>
</evidence>
<evidence type="ECO:0000256" key="1">
    <source>
        <dbReference type="ARBA" id="ARBA00004162"/>
    </source>
</evidence>
<reference evidence="25" key="1">
    <citation type="submission" date="2012-05" db="EMBL/GenBank/DDBJ databases">
        <title>Whole Genome Assembly of Lutzomyia longipalpis.</title>
        <authorList>
            <person name="Richards S."/>
            <person name="Qu C."/>
            <person name="Dillon R."/>
            <person name="Worley K."/>
            <person name="Scherer S."/>
            <person name="Batterton M."/>
            <person name="Taylor A."/>
            <person name="Hawes A."/>
            <person name="Hernandez B."/>
            <person name="Kovar C."/>
            <person name="Mandapat C."/>
            <person name="Pham C."/>
            <person name="Qu C."/>
            <person name="Jing C."/>
            <person name="Bess C."/>
            <person name="Bandaranaike D."/>
            <person name="Ngo D."/>
            <person name="Ongeri F."/>
            <person name="Arias F."/>
            <person name="Lara F."/>
            <person name="Weissenberger G."/>
            <person name="Kamau G."/>
            <person name="Han H."/>
            <person name="Shen H."/>
            <person name="Dinh H."/>
            <person name="Khalil I."/>
            <person name="Jones J."/>
            <person name="Shafer J."/>
            <person name="Jayaseelan J."/>
            <person name="Quiroz J."/>
            <person name="Blankenburg K."/>
            <person name="Nguyen L."/>
            <person name="Jackson L."/>
            <person name="Francisco L."/>
            <person name="Tang L.-Y."/>
            <person name="Pu L.-L."/>
            <person name="Perales L."/>
            <person name="Lorensuhewa L."/>
            <person name="Munidasa M."/>
            <person name="Coyle M."/>
            <person name="Taylor M."/>
            <person name="Puazo M."/>
            <person name="Firestine M."/>
            <person name="Scheel M."/>
            <person name="Javaid M."/>
            <person name="Wang M."/>
            <person name="Li M."/>
            <person name="Tabassum N."/>
            <person name="Saada N."/>
            <person name="Osuji N."/>
            <person name="Aqrawi P."/>
            <person name="Fu Q."/>
            <person name="Thornton R."/>
            <person name="Raj R."/>
            <person name="Goodspeed R."/>
            <person name="Mata R."/>
            <person name="Najjar R."/>
            <person name="Gubbala S."/>
            <person name="Lee S."/>
            <person name="Denson S."/>
            <person name="Patil S."/>
            <person name="Macmil S."/>
            <person name="Qi S."/>
            <person name="Matskevitch T."/>
            <person name="Palculict T."/>
            <person name="Mathew T."/>
            <person name="Vee V."/>
            <person name="Velamala V."/>
            <person name="Korchina V."/>
            <person name="Cai W."/>
            <person name="Liu W."/>
            <person name="Dai W."/>
            <person name="Zou X."/>
            <person name="Zhu Y."/>
            <person name="Zhang Y."/>
            <person name="Wu Y.-Q."/>
            <person name="Xin Y."/>
            <person name="Nazarath L."/>
            <person name="Kovar C."/>
            <person name="Han Y."/>
            <person name="Muzny D."/>
            <person name="Gibbs R."/>
        </authorList>
    </citation>
    <scope>NUCLEOTIDE SEQUENCE [LARGE SCALE GENOMIC DNA]</scope>
    <source>
        <strain evidence="25">Jacobina</strain>
    </source>
</reference>
<dbReference type="PIRSF" id="PIRSF000615">
    <property type="entry name" value="TyrPK_CSF1-R"/>
    <property type="match status" value="1"/>
</dbReference>
<dbReference type="PROSITE" id="PS50835">
    <property type="entry name" value="IG_LIKE"/>
    <property type="match status" value="4"/>
</dbReference>
<keyword evidence="17" id="KW-0067">ATP-binding</keyword>
<dbReference type="PANTHER" id="PTHR24416">
    <property type="entry name" value="TYROSINE-PROTEIN KINASE RECEPTOR"/>
    <property type="match status" value="1"/>
</dbReference>
<keyword evidence="5" id="KW-0524">Neurogenesis</keyword>
<evidence type="ECO:0000256" key="6">
    <source>
        <dbReference type="ARBA" id="ARBA00022989"/>
    </source>
</evidence>
<feature type="region of interest" description="Disordered" evidence="19">
    <location>
        <begin position="481"/>
        <end position="510"/>
    </location>
</feature>
<dbReference type="GO" id="GO:0004714">
    <property type="term" value="F:transmembrane receptor protein tyrosine kinase activity"/>
    <property type="evidence" value="ECO:0007669"/>
    <property type="project" value="TreeGrafter"/>
</dbReference>
<keyword evidence="17" id="KW-0547">Nucleotide-binding</keyword>
<dbReference type="GO" id="GO:0030154">
    <property type="term" value="P:cell differentiation"/>
    <property type="evidence" value="ECO:0007669"/>
    <property type="project" value="UniProtKB-ARBA"/>
</dbReference>
<dbReference type="EMBL" id="AJWK01009283">
    <property type="status" value="NOT_ANNOTATED_CDS"/>
    <property type="molecule type" value="Genomic_DNA"/>
</dbReference>
<dbReference type="EMBL" id="AJWK01009284">
    <property type="status" value="NOT_ANNOTATED_CDS"/>
    <property type="molecule type" value="Genomic_DNA"/>
</dbReference>
<dbReference type="GO" id="GO:0010976">
    <property type="term" value="P:positive regulation of neuron projection development"/>
    <property type="evidence" value="ECO:0007669"/>
    <property type="project" value="TreeGrafter"/>
</dbReference>
<evidence type="ECO:0000256" key="17">
    <source>
        <dbReference type="PIRSR" id="PIRSR000615-2"/>
    </source>
</evidence>
<keyword evidence="10" id="KW-0325">Glycoprotein</keyword>
<dbReference type="SUPFAM" id="SSF56112">
    <property type="entry name" value="Protein kinase-like (PK-like)"/>
    <property type="match status" value="1"/>
</dbReference>
<sequence>MSAKLSIKHHWLQSVAVQLASPTVQEGEDVTLKCIIQGSSGDHIRIEWFRNGVKLAKEPKKYDFSRRKLHIRNATHQDNGVYRCAGHSEAGNVFSRRNFHLTIDQPNKAPCHGQNVVVIRNLQRGDEEVNLCREKRKNRDLDMAMGDVTKQEQLPVIVDEGKPIQLTCAFTDRGNPLSIRWRKDGKPFRSLDININEELPMGDSTELSGDVSIIREDPRVTVSKEDGLLMFVESVATDEGNYDCQVVATASNELIFSSPIYDVQVIEQLKFMPRPTSKNLELGAMGKLHCKAQGTPSPQVKWRRDGPLGIDETVDDVNGTLIFRNVTSTHSGNYTFLVAPEGPVQAVEMGTAMFHCQAVGDPKPTVQWDKDLEYLSVNTSEASGRFRLFHNGTLFITEVHPEDEGKYGCTIGNSAGLKREEVRLVVKSAEAMASEETSDGFNITKAVLITMSFAAAYIVLVIALMLWCRYKRQVRKNRMNVNGKENGGATAGEHRSDDASSAHSKGSKKSVDEYEKISIPRASLFDIIPIGRGDFGDVFVGKIKESDVRVQENGRVDAKAGTENEKRRSKTSIEEFNEIKVDGKKDDSAHKLVLIKALNRVKDEAACAEFKRQIDLFRSVSYRSVAALLGLCRDKDPHYLVLEYTDWGDLKQFLIATTGKGGEEKKPALPPLNVPQILTLAHQIARGMDAIYRAKFIHRDLATRNCVISSDFRAKVSYPALSRDKYAKEYFRYRNQVIPLRWMAPECLQDDDYSTKSDVWAYGVLVWELFTQAREIPFETLSNEEVFAQAQAAKLEMTVAEATPECLKPILTTCWATSAKERPSFSQLTVALVNALKNECPTKESQ</sequence>
<keyword evidence="23" id="KW-0808">Transferase</keyword>
<dbReference type="Pfam" id="PF07679">
    <property type="entry name" value="I-set"/>
    <property type="match status" value="1"/>
</dbReference>
<evidence type="ECO:0000256" key="15">
    <source>
        <dbReference type="ARBA" id="ARBA00034559"/>
    </source>
</evidence>
<keyword evidence="2 20" id="KW-0812">Transmembrane</keyword>
<reference evidence="23" key="2">
    <citation type="journal article" date="2020" name="BMC">
        <title>Leishmania infection induces a limited differential gene expression in the sand fly midgut.</title>
        <authorList>
            <person name="Coutinho-Abreu I.V."/>
            <person name="Serafim T.D."/>
            <person name="Meneses C."/>
            <person name="Kamhawi S."/>
            <person name="Oliveira F."/>
            <person name="Valenzuela J.G."/>
        </authorList>
    </citation>
    <scope>NUCLEOTIDE SEQUENCE</scope>
    <source>
        <strain evidence="23">Jacobina</strain>
        <tissue evidence="23">Midgut</tissue>
    </source>
</reference>
<evidence type="ECO:0000256" key="20">
    <source>
        <dbReference type="SAM" id="Phobius"/>
    </source>
</evidence>
<dbReference type="InterPro" id="IPR003599">
    <property type="entry name" value="Ig_sub"/>
</dbReference>
<evidence type="ECO:0000256" key="16">
    <source>
        <dbReference type="PIRSR" id="PIRSR000615-1"/>
    </source>
</evidence>
<dbReference type="GO" id="GO:0043235">
    <property type="term" value="C:receptor complex"/>
    <property type="evidence" value="ECO:0007669"/>
    <property type="project" value="TreeGrafter"/>
</dbReference>
<dbReference type="EMBL" id="GITU01009679">
    <property type="protein sequence ID" value="MBC1178382.1"/>
    <property type="molecule type" value="Transcribed_RNA"/>
</dbReference>
<evidence type="ECO:0000256" key="11">
    <source>
        <dbReference type="ARBA" id="ARBA00023319"/>
    </source>
</evidence>
<keyword evidence="18" id="KW-0479">Metal-binding</keyword>
<dbReference type="Gene3D" id="1.10.510.10">
    <property type="entry name" value="Transferase(Phosphotransferase) domain 1"/>
    <property type="match status" value="1"/>
</dbReference>
<comment type="function">
    <text evidence="12">Acts as a calcium-dependent, homophilic cell adhesion molecule that regulates neural recognition during the development of the nervous system. Component of the repulsive Plexin signaling response to regulate motor axon guidance at the embryonic stage. Also component of a receptor complex that is required in the adult visual system to innervate the lamina layer; specific targeting of R1-R6 axons.</text>
</comment>
<comment type="subunit">
    <text evidence="13">Interacts with plexA; component of a receptor complex that mediates the repulsive signaling in response to Semaphorin ligands.</text>
</comment>
<dbReference type="InterPro" id="IPR007110">
    <property type="entry name" value="Ig-like_dom"/>
</dbReference>
<evidence type="ECO:0000256" key="10">
    <source>
        <dbReference type="ARBA" id="ARBA00023180"/>
    </source>
</evidence>
<dbReference type="InterPro" id="IPR001245">
    <property type="entry name" value="Ser-Thr/Tyr_kinase_cat_dom"/>
</dbReference>
<dbReference type="InterPro" id="IPR013783">
    <property type="entry name" value="Ig-like_fold"/>
</dbReference>
<dbReference type="Gene3D" id="2.60.40.10">
    <property type="entry name" value="Immunoglobulins"/>
    <property type="match status" value="4"/>
</dbReference>
<evidence type="ECO:0000313" key="24">
    <source>
        <dbReference type="EnsemblMetazoa" id="LLOJ002867-PA"/>
    </source>
</evidence>
<keyword evidence="7 20" id="KW-0472">Membrane</keyword>
<dbReference type="GO" id="GO:0007399">
    <property type="term" value="P:nervous system development"/>
    <property type="evidence" value="ECO:0007669"/>
    <property type="project" value="UniProtKB-KW"/>
</dbReference>
<evidence type="ECO:0000256" key="12">
    <source>
        <dbReference type="ARBA" id="ARBA00034468"/>
    </source>
</evidence>
<dbReference type="PANTHER" id="PTHR24416:SF349">
    <property type="entry name" value="TYROSINE-PROTEIN KINASE RYK"/>
    <property type="match status" value="1"/>
</dbReference>
<evidence type="ECO:0000259" key="22">
    <source>
        <dbReference type="PROSITE" id="PS50835"/>
    </source>
</evidence>
<evidence type="ECO:0000256" key="4">
    <source>
        <dbReference type="ARBA" id="ARBA00022889"/>
    </source>
</evidence>
<feature type="domain" description="Ig-like" evidence="22">
    <location>
        <begin position="340"/>
        <end position="425"/>
    </location>
</feature>
<dbReference type="SUPFAM" id="SSF48726">
    <property type="entry name" value="Immunoglobulin"/>
    <property type="match status" value="4"/>
</dbReference>
<dbReference type="FunFam" id="1.10.510.10:FF:000954">
    <property type="entry name" value="Tyrosine-protein kinase-like otk"/>
    <property type="match status" value="1"/>
</dbReference>
<keyword evidence="4" id="KW-0130">Cell adhesion</keyword>
<dbReference type="InterPro" id="IPR011009">
    <property type="entry name" value="Kinase-like_dom_sf"/>
</dbReference>
<accession>A0A1B0CEU7</accession>
<keyword evidence="11" id="KW-0393">Immunoglobulin domain</keyword>
<proteinExistence type="predicted"/>
<dbReference type="VEuPathDB" id="VectorBase:LLONM1_010179"/>
<dbReference type="SMART" id="SM00219">
    <property type="entry name" value="TyrKc"/>
    <property type="match status" value="1"/>
</dbReference>
<protein>
    <recommendedName>
        <fullName evidence="14">Tyrosine-protein kinase-like otk</fullName>
    </recommendedName>
    <alternativeName>
        <fullName evidence="15">Tyrosine-protein kinase-like 7 homolog</fullName>
    </alternativeName>
</protein>
<keyword evidence="8" id="KW-1015">Disulfide bond</keyword>
<dbReference type="InterPro" id="IPR020635">
    <property type="entry name" value="Tyr_kinase_cat_dom"/>
</dbReference>
<dbReference type="InterPro" id="IPR008266">
    <property type="entry name" value="Tyr_kinase_AS"/>
</dbReference>
<dbReference type="Proteomes" id="UP000092461">
    <property type="component" value="Unassembled WGS sequence"/>
</dbReference>
<evidence type="ECO:0000256" key="2">
    <source>
        <dbReference type="ARBA" id="ARBA00022692"/>
    </source>
</evidence>
<evidence type="ECO:0000256" key="13">
    <source>
        <dbReference type="ARBA" id="ARBA00034516"/>
    </source>
</evidence>
<dbReference type="AlphaFoldDB" id="A0A1B0CEU7"/>
<dbReference type="InterPro" id="IPR000719">
    <property type="entry name" value="Prot_kinase_dom"/>
</dbReference>
<evidence type="ECO:0000256" key="9">
    <source>
        <dbReference type="ARBA" id="ARBA00023170"/>
    </source>
</evidence>
<evidence type="ECO:0000313" key="25">
    <source>
        <dbReference type="Proteomes" id="UP000092461"/>
    </source>
</evidence>